<name>A0ABZ2F0Y0_METCP</name>
<organism evidence="1 2">
    <name type="scientific">Methylococcus capsulatus</name>
    <dbReference type="NCBI Taxonomy" id="414"/>
    <lineage>
        <taxon>Bacteria</taxon>
        <taxon>Pseudomonadati</taxon>
        <taxon>Pseudomonadota</taxon>
        <taxon>Gammaproteobacteria</taxon>
        <taxon>Methylococcales</taxon>
        <taxon>Methylococcaceae</taxon>
        <taxon>Methylococcus</taxon>
    </lineage>
</organism>
<dbReference type="Pfam" id="PF03013">
    <property type="entry name" value="Pyr_excise"/>
    <property type="match status" value="1"/>
</dbReference>
<protein>
    <submittedName>
        <fullName evidence="1">Pyrimidine dimer DNA glycosylase/endonuclease V</fullName>
    </submittedName>
</protein>
<keyword evidence="2" id="KW-1185">Reference proteome</keyword>
<gene>
    <name evidence="1" type="ORF">N4J17_09305</name>
</gene>
<sequence length="148" mass="16495">MRLWTLHPRYLDAKGLVALWREALLAQAVLKGLTRGYTRHPQLIRFRQTPAPEAAIAHYLRAVHAEAGRRGYRFDAGKIAPAPQPALMAATDGQIAYEWAHLKAKLKARAPAWLEILETVSIPEPHPSFRLVPGPVADWESLPGTLAR</sequence>
<dbReference type="EMBL" id="CP104311">
    <property type="protein sequence ID" value="WWF00681.1"/>
    <property type="molecule type" value="Genomic_DNA"/>
</dbReference>
<dbReference type="Proteomes" id="UP001359308">
    <property type="component" value="Chromosome"/>
</dbReference>
<dbReference type="RefSeq" id="WP_198321772.1">
    <property type="nucleotide sequence ID" value="NZ_CP104311.1"/>
</dbReference>
<dbReference type="InterPro" id="IPR004260">
    <property type="entry name" value="Pyr-dimer_DNA_glycosylase"/>
</dbReference>
<proteinExistence type="predicted"/>
<accession>A0ABZ2F0Y0</accession>
<evidence type="ECO:0000313" key="2">
    <source>
        <dbReference type="Proteomes" id="UP001359308"/>
    </source>
</evidence>
<evidence type="ECO:0000313" key="1">
    <source>
        <dbReference type="EMBL" id="WWF00681.1"/>
    </source>
</evidence>
<reference evidence="1 2" key="1">
    <citation type="submission" date="2022-09" db="EMBL/GenBank/DDBJ databases">
        <authorList>
            <person name="Giprobiosintez L."/>
        </authorList>
    </citation>
    <scope>NUCLEOTIDE SEQUENCE [LARGE SCALE GENOMIC DNA]</scope>
    <source>
        <strain evidence="2">VKPM-B-12549 (GBS-15)</strain>
    </source>
</reference>